<gene>
    <name evidence="1" type="ORF">E2C01_089593</name>
</gene>
<accession>A0A5B7JIN8</accession>
<organism evidence="1 2">
    <name type="scientific">Portunus trituberculatus</name>
    <name type="common">Swimming crab</name>
    <name type="synonym">Neptunus trituberculatus</name>
    <dbReference type="NCBI Taxonomy" id="210409"/>
    <lineage>
        <taxon>Eukaryota</taxon>
        <taxon>Metazoa</taxon>
        <taxon>Ecdysozoa</taxon>
        <taxon>Arthropoda</taxon>
        <taxon>Crustacea</taxon>
        <taxon>Multicrustacea</taxon>
        <taxon>Malacostraca</taxon>
        <taxon>Eumalacostraca</taxon>
        <taxon>Eucarida</taxon>
        <taxon>Decapoda</taxon>
        <taxon>Pleocyemata</taxon>
        <taxon>Brachyura</taxon>
        <taxon>Eubrachyura</taxon>
        <taxon>Portunoidea</taxon>
        <taxon>Portunidae</taxon>
        <taxon>Portuninae</taxon>
        <taxon>Portunus</taxon>
    </lineage>
</organism>
<dbReference type="EMBL" id="VSRR010098471">
    <property type="protein sequence ID" value="MPC94425.1"/>
    <property type="molecule type" value="Genomic_DNA"/>
</dbReference>
<evidence type="ECO:0000313" key="1">
    <source>
        <dbReference type="EMBL" id="MPC94425.1"/>
    </source>
</evidence>
<evidence type="ECO:0000313" key="2">
    <source>
        <dbReference type="Proteomes" id="UP000324222"/>
    </source>
</evidence>
<proteinExistence type="predicted"/>
<keyword evidence="2" id="KW-1185">Reference proteome</keyword>
<protein>
    <submittedName>
        <fullName evidence="1">Uncharacterized protein</fullName>
    </submittedName>
</protein>
<dbReference type="AlphaFoldDB" id="A0A5B7JIN8"/>
<name>A0A5B7JIN8_PORTR</name>
<sequence length="99" mass="11259">MRWLAETAYEDEKLCQSRPGGSAWQSTRQATLGALAVLTKNISIVVVVQDSSEIQSETKDRKIFSTQTEEPRWGLVRSHGALCKTCEEPRYTTRRRTDL</sequence>
<dbReference type="Proteomes" id="UP000324222">
    <property type="component" value="Unassembled WGS sequence"/>
</dbReference>
<comment type="caution">
    <text evidence="1">The sequence shown here is derived from an EMBL/GenBank/DDBJ whole genome shotgun (WGS) entry which is preliminary data.</text>
</comment>
<reference evidence="1 2" key="1">
    <citation type="submission" date="2019-05" db="EMBL/GenBank/DDBJ databases">
        <title>Another draft genome of Portunus trituberculatus and its Hox gene families provides insights of decapod evolution.</title>
        <authorList>
            <person name="Jeong J.-H."/>
            <person name="Song I."/>
            <person name="Kim S."/>
            <person name="Choi T."/>
            <person name="Kim D."/>
            <person name="Ryu S."/>
            <person name="Kim W."/>
        </authorList>
    </citation>
    <scope>NUCLEOTIDE SEQUENCE [LARGE SCALE GENOMIC DNA]</scope>
    <source>
        <tissue evidence="1">Muscle</tissue>
    </source>
</reference>